<evidence type="ECO:0000256" key="3">
    <source>
        <dbReference type="ARBA" id="ARBA00022833"/>
    </source>
</evidence>
<gene>
    <name evidence="8" type="ORF">SAMN02745728_00748</name>
</gene>
<feature type="binding site" evidence="7">
    <location>
        <position position="125"/>
    </location>
    <ligand>
        <name>Zn(2+)</name>
        <dbReference type="ChEBI" id="CHEBI:29105"/>
    </ligand>
</feature>
<dbReference type="Proteomes" id="UP000186469">
    <property type="component" value="Unassembled WGS sequence"/>
</dbReference>
<dbReference type="InterPro" id="IPR002481">
    <property type="entry name" value="FUR"/>
</dbReference>
<organism evidence="8 9">
    <name type="scientific">Desulfovibrio litoralis DSM 11393</name>
    <dbReference type="NCBI Taxonomy" id="1121455"/>
    <lineage>
        <taxon>Bacteria</taxon>
        <taxon>Pseudomonadati</taxon>
        <taxon>Thermodesulfobacteriota</taxon>
        <taxon>Desulfovibrionia</taxon>
        <taxon>Desulfovibrionales</taxon>
        <taxon>Desulfovibrionaceae</taxon>
        <taxon>Desulfovibrio</taxon>
    </lineage>
</organism>
<dbReference type="GO" id="GO:0003700">
    <property type="term" value="F:DNA-binding transcription factor activity"/>
    <property type="evidence" value="ECO:0007669"/>
    <property type="project" value="InterPro"/>
</dbReference>
<evidence type="ECO:0000256" key="4">
    <source>
        <dbReference type="ARBA" id="ARBA00023015"/>
    </source>
</evidence>
<dbReference type="SUPFAM" id="SSF46785">
    <property type="entry name" value="Winged helix' DNA-binding domain"/>
    <property type="match status" value="1"/>
</dbReference>
<comment type="cofactor">
    <cofactor evidence="7">
        <name>Zn(2+)</name>
        <dbReference type="ChEBI" id="CHEBI:29105"/>
    </cofactor>
    <text evidence="7">Binds 1 zinc ion per subunit.</text>
</comment>
<dbReference type="STRING" id="1121455.SAMN02745728_00748"/>
<feature type="binding site" evidence="7">
    <location>
        <position position="122"/>
    </location>
    <ligand>
        <name>Zn(2+)</name>
        <dbReference type="ChEBI" id="CHEBI:29105"/>
    </ligand>
</feature>
<dbReference type="Gene3D" id="3.30.1490.190">
    <property type="match status" value="1"/>
</dbReference>
<evidence type="ECO:0000256" key="6">
    <source>
        <dbReference type="ARBA" id="ARBA00023163"/>
    </source>
</evidence>
<name>A0A1M7SC72_9BACT</name>
<dbReference type="PANTHER" id="PTHR33202:SF7">
    <property type="entry name" value="FERRIC UPTAKE REGULATION PROTEIN"/>
    <property type="match status" value="1"/>
</dbReference>
<reference evidence="8 9" key="1">
    <citation type="submission" date="2016-12" db="EMBL/GenBank/DDBJ databases">
        <authorList>
            <person name="Song W.-J."/>
            <person name="Kurnit D.M."/>
        </authorList>
    </citation>
    <scope>NUCLEOTIDE SEQUENCE [LARGE SCALE GENOMIC DNA]</scope>
    <source>
        <strain evidence="8 9">DSM 11393</strain>
    </source>
</reference>
<comment type="similarity">
    <text evidence="1">Belongs to the Fur family.</text>
</comment>
<keyword evidence="3 7" id="KW-0862">Zinc</keyword>
<evidence type="ECO:0000256" key="1">
    <source>
        <dbReference type="ARBA" id="ARBA00007957"/>
    </source>
</evidence>
<feature type="binding site" evidence="7">
    <location>
        <position position="83"/>
    </location>
    <ligand>
        <name>Zn(2+)</name>
        <dbReference type="ChEBI" id="CHEBI:29105"/>
    </ligand>
</feature>
<dbReference type="InterPro" id="IPR036388">
    <property type="entry name" value="WH-like_DNA-bd_sf"/>
</dbReference>
<evidence type="ECO:0000313" key="8">
    <source>
        <dbReference type="EMBL" id="SHN56075.1"/>
    </source>
</evidence>
<evidence type="ECO:0000256" key="2">
    <source>
        <dbReference type="ARBA" id="ARBA00022491"/>
    </source>
</evidence>
<keyword evidence="5" id="KW-0238">DNA-binding</keyword>
<dbReference type="PANTHER" id="PTHR33202">
    <property type="entry name" value="ZINC UPTAKE REGULATION PROTEIN"/>
    <property type="match status" value="1"/>
</dbReference>
<proteinExistence type="inferred from homology"/>
<dbReference type="Gene3D" id="1.10.10.10">
    <property type="entry name" value="Winged helix-like DNA-binding domain superfamily/Winged helix DNA-binding domain"/>
    <property type="match status" value="1"/>
</dbReference>
<dbReference type="GO" id="GO:0000976">
    <property type="term" value="F:transcription cis-regulatory region binding"/>
    <property type="evidence" value="ECO:0007669"/>
    <property type="project" value="TreeGrafter"/>
</dbReference>
<dbReference type="CDD" id="cd07153">
    <property type="entry name" value="Fur_like"/>
    <property type="match status" value="1"/>
</dbReference>
<dbReference type="RefSeq" id="WP_072696439.1">
    <property type="nucleotide sequence ID" value="NZ_FRDI01000003.1"/>
</dbReference>
<evidence type="ECO:0000313" key="9">
    <source>
        <dbReference type="Proteomes" id="UP000186469"/>
    </source>
</evidence>
<dbReference type="GO" id="GO:0045892">
    <property type="term" value="P:negative regulation of DNA-templated transcription"/>
    <property type="evidence" value="ECO:0007669"/>
    <property type="project" value="TreeGrafter"/>
</dbReference>
<keyword evidence="9" id="KW-1185">Reference proteome</keyword>
<dbReference type="GO" id="GO:1900376">
    <property type="term" value="P:regulation of secondary metabolite biosynthetic process"/>
    <property type="evidence" value="ECO:0007669"/>
    <property type="project" value="TreeGrafter"/>
</dbReference>
<dbReference type="InterPro" id="IPR036390">
    <property type="entry name" value="WH_DNA-bd_sf"/>
</dbReference>
<accession>A0A1M7SC72</accession>
<keyword evidence="6" id="KW-0804">Transcription</keyword>
<dbReference type="GO" id="GO:0008270">
    <property type="term" value="F:zinc ion binding"/>
    <property type="evidence" value="ECO:0007669"/>
    <property type="project" value="TreeGrafter"/>
</dbReference>
<dbReference type="InterPro" id="IPR043135">
    <property type="entry name" value="Fur_C"/>
</dbReference>
<keyword evidence="7" id="KW-0479">Metal-binding</keyword>
<keyword evidence="4" id="KW-0805">Transcription regulation</keyword>
<evidence type="ECO:0000256" key="5">
    <source>
        <dbReference type="ARBA" id="ARBA00023125"/>
    </source>
</evidence>
<dbReference type="AlphaFoldDB" id="A0A1M7SC72"/>
<dbReference type="Pfam" id="PF01475">
    <property type="entry name" value="FUR"/>
    <property type="match status" value="1"/>
</dbReference>
<feature type="binding site" evidence="7">
    <location>
        <position position="86"/>
    </location>
    <ligand>
        <name>Zn(2+)</name>
        <dbReference type="ChEBI" id="CHEBI:29105"/>
    </ligand>
</feature>
<dbReference type="OrthoDB" id="8659436at2"/>
<evidence type="ECO:0000256" key="7">
    <source>
        <dbReference type="PIRSR" id="PIRSR602481-1"/>
    </source>
</evidence>
<dbReference type="EMBL" id="FRDI01000003">
    <property type="protein sequence ID" value="SHN56075.1"/>
    <property type="molecule type" value="Genomic_DNA"/>
</dbReference>
<protein>
    <submittedName>
        <fullName evidence="8">Fur family transcriptional regulator, ferric uptake regulator</fullName>
    </submittedName>
</protein>
<sequence>MSQATRNTKQRTVMLNVLKKLKTHPTADEVYHIVREQIPKISLGTVYRNLEILAENGEILKIENAGSQKRFDGDLSPHQHVRCTHCGRIGDIMTTLPMTLDKIPSVEGFKITNTRIEFEGICDKCATLSN</sequence>
<keyword evidence="2" id="KW-0678">Repressor</keyword>